<evidence type="ECO:0000313" key="1">
    <source>
        <dbReference type="EMBL" id="MPN14752.1"/>
    </source>
</evidence>
<gene>
    <name evidence="1" type="ORF">SDC9_162081</name>
</gene>
<accession>A0A645FMG9</accession>
<sequence length="60" mass="6118">MATSHQGAVDGTLKANSKPVTTALKSLIVTGLFNTFCITTSVPTANTTAIKATISALIPK</sequence>
<name>A0A645FMG9_9ZZZZ</name>
<reference evidence="1" key="1">
    <citation type="submission" date="2019-08" db="EMBL/GenBank/DDBJ databases">
        <authorList>
            <person name="Kucharzyk K."/>
            <person name="Murdoch R.W."/>
            <person name="Higgins S."/>
            <person name="Loffler F."/>
        </authorList>
    </citation>
    <scope>NUCLEOTIDE SEQUENCE</scope>
</reference>
<proteinExistence type="predicted"/>
<protein>
    <submittedName>
        <fullName evidence="1">Uncharacterized protein</fullName>
    </submittedName>
</protein>
<organism evidence="1">
    <name type="scientific">bioreactor metagenome</name>
    <dbReference type="NCBI Taxonomy" id="1076179"/>
    <lineage>
        <taxon>unclassified sequences</taxon>
        <taxon>metagenomes</taxon>
        <taxon>ecological metagenomes</taxon>
    </lineage>
</organism>
<comment type="caution">
    <text evidence="1">The sequence shown here is derived from an EMBL/GenBank/DDBJ whole genome shotgun (WGS) entry which is preliminary data.</text>
</comment>
<dbReference type="AlphaFoldDB" id="A0A645FMG9"/>
<dbReference type="EMBL" id="VSSQ01061414">
    <property type="protein sequence ID" value="MPN14752.1"/>
    <property type="molecule type" value="Genomic_DNA"/>
</dbReference>